<dbReference type="RefSeq" id="XP_014484097.1">
    <property type="nucleotide sequence ID" value="XM_014628611.1"/>
</dbReference>
<dbReference type="Proteomes" id="UP000515204">
    <property type="component" value="Unplaced"/>
</dbReference>
<dbReference type="SUPFAM" id="SSF53335">
    <property type="entry name" value="S-adenosyl-L-methionine-dependent methyltransferases"/>
    <property type="match status" value="1"/>
</dbReference>
<proteinExistence type="predicted"/>
<protein>
    <submittedName>
        <fullName evidence="2">Juvenile hormone acid O-methyltransferase-like</fullName>
    </submittedName>
</protein>
<reference evidence="2" key="1">
    <citation type="submission" date="2025-08" db="UniProtKB">
        <authorList>
            <consortium name="RefSeq"/>
        </authorList>
    </citation>
    <scope>IDENTIFICATION</scope>
</reference>
<keyword evidence="1" id="KW-1185">Reference proteome</keyword>
<dbReference type="Gene3D" id="3.40.50.150">
    <property type="entry name" value="Vaccinia Virus protein VP39"/>
    <property type="match status" value="1"/>
</dbReference>
<dbReference type="GeneID" id="106749293"/>
<feature type="non-terminal residue" evidence="2">
    <location>
        <position position="1"/>
    </location>
</feature>
<accession>A0A6P3Y1C6</accession>
<organism evidence="1 2">
    <name type="scientific">Dinoponera quadriceps</name>
    <name type="common">South American ant</name>
    <dbReference type="NCBI Taxonomy" id="609295"/>
    <lineage>
        <taxon>Eukaryota</taxon>
        <taxon>Metazoa</taxon>
        <taxon>Ecdysozoa</taxon>
        <taxon>Arthropoda</taxon>
        <taxon>Hexapoda</taxon>
        <taxon>Insecta</taxon>
        <taxon>Pterygota</taxon>
        <taxon>Neoptera</taxon>
        <taxon>Endopterygota</taxon>
        <taxon>Hymenoptera</taxon>
        <taxon>Apocrita</taxon>
        <taxon>Aculeata</taxon>
        <taxon>Formicoidea</taxon>
        <taxon>Formicidae</taxon>
        <taxon>Ponerinae</taxon>
        <taxon>Ponerini</taxon>
        <taxon>Dinoponera</taxon>
    </lineage>
</organism>
<sequence>QAFSNIYEMLQPGGTVFIHLVASHDIFDVFNQLSQNPSYASYIPDKKRLVSPFQYSTNPQKELRKIVRDVGFHILHCSHRETTTMHIDSHKFLSMIMSFMSFLDYMPQKLKTEFNEEFENEYMKRKVIFKRRQHNEEQTIILDMYRVLIVYAQK</sequence>
<name>A0A6P3Y1C6_DINQU</name>
<evidence type="ECO:0000313" key="1">
    <source>
        <dbReference type="Proteomes" id="UP000515204"/>
    </source>
</evidence>
<dbReference type="AlphaFoldDB" id="A0A6P3Y1C6"/>
<gene>
    <name evidence="2" type="primary">LOC106749293</name>
</gene>
<dbReference type="KEGG" id="dqu:106749293"/>
<evidence type="ECO:0000313" key="2">
    <source>
        <dbReference type="RefSeq" id="XP_014484097.1"/>
    </source>
</evidence>
<dbReference type="OrthoDB" id="7554175at2759"/>
<dbReference type="InterPro" id="IPR029063">
    <property type="entry name" value="SAM-dependent_MTases_sf"/>
</dbReference>